<proteinExistence type="predicted"/>
<name>A0A518CNV7_9PLAN</name>
<gene>
    <name evidence="2" type="ORF">Pla110_26100</name>
</gene>
<dbReference type="Pfam" id="PF13469">
    <property type="entry name" value="Sulfotransfer_3"/>
    <property type="match status" value="1"/>
</dbReference>
<keyword evidence="1 2" id="KW-0808">Transferase</keyword>
<dbReference type="AlphaFoldDB" id="A0A518CNV7"/>
<dbReference type="InterPro" id="IPR037359">
    <property type="entry name" value="NST/OST"/>
</dbReference>
<accession>A0A518CNV7</accession>
<dbReference type="InterPro" id="IPR027417">
    <property type="entry name" value="P-loop_NTPase"/>
</dbReference>
<dbReference type="SUPFAM" id="SSF52540">
    <property type="entry name" value="P-loop containing nucleoside triphosphate hydrolases"/>
    <property type="match status" value="1"/>
</dbReference>
<dbReference type="EMBL" id="CP036281">
    <property type="protein sequence ID" value="QDU80874.1"/>
    <property type="molecule type" value="Genomic_DNA"/>
</dbReference>
<dbReference type="Proteomes" id="UP000317178">
    <property type="component" value="Chromosome"/>
</dbReference>
<organism evidence="2 3">
    <name type="scientific">Polystyrenella longa</name>
    <dbReference type="NCBI Taxonomy" id="2528007"/>
    <lineage>
        <taxon>Bacteria</taxon>
        <taxon>Pseudomonadati</taxon>
        <taxon>Planctomycetota</taxon>
        <taxon>Planctomycetia</taxon>
        <taxon>Planctomycetales</taxon>
        <taxon>Planctomycetaceae</taxon>
        <taxon>Polystyrenella</taxon>
    </lineage>
</organism>
<dbReference type="OrthoDB" id="9797480at2"/>
<dbReference type="GO" id="GO:0008146">
    <property type="term" value="F:sulfotransferase activity"/>
    <property type="evidence" value="ECO:0007669"/>
    <property type="project" value="InterPro"/>
</dbReference>
<dbReference type="KEGG" id="plon:Pla110_26100"/>
<evidence type="ECO:0000313" key="3">
    <source>
        <dbReference type="Proteomes" id="UP000317178"/>
    </source>
</evidence>
<keyword evidence="3" id="KW-1185">Reference proteome</keyword>
<dbReference type="PANTHER" id="PTHR10605">
    <property type="entry name" value="HEPARAN SULFATE SULFOTRANSFERASE"/>
    <property type="match status" value="1"/>
</dbReference>
<dbReference type="Gene3D" id="3.40.50.300">
    <property type="entry name" value="P-loop containing nucleotide triphosphate hydrolases"/>
    <property type="match status" value="1"/>
</dbReference>
<evidence type="ECO:0000256" key="1">
    <source>
        <dbReference type="ARBA" id="ARBA00022679"/>
    </source>
</evidence>
<dbReference type="RefSeq" id="WP_144996107.1">
    <property type="nucleotide sequence ID" value="NZ_CP036281.1"/>
</dbReference>
<reference evidence="2 3" key="1">
    <citation type="submission" date="2019-02" db="EMBL/GenBank/DDBJ databases">
        <title>Deep-cultivation of Planctomycetes and their phenomic and genomic characterization uncovers novel biology.</title>
        <authorList>
            <person name="Wiegand S."/>
            <person name="Jogler M."/>
            <person name="Boedeker C."/>
            <person name="Pinto D."/>
            <person name="Vollmers J."/>
            <person name="Rivas-Marin E."/>
            <person name="Kohn T."/>
            <person name="Peeters S.H."/>
            <person name="Heuer A."/>
            <person name="Rast P."/>
            <person name="Oberbeckmann S."/>
            <person name="Bunk B."/>
            <person name="Jeske O."/>
            <person name="Meyerdierks A."/>
            <person name="Storesund J.E."/>
            <person name="Kallscheuer N."/>
            <person name="Luecker S."/>
            <person name="Lage O.M."/>
            <person name="Pohl T."/>
            <person name="Merkel B.J."/>
            <person name="Hornburger P."/>
            <person name="Mueller R.-W."/>
            <person name="Bruemmer F."/>
            <person name="Labrenz M."/>
            <person name="Spormann A.M."/>
            <person name="Op den Camp H."/>
            <person name="Overmann J."/>
            <person name="Amann R."/>
            <person name="Jetten M.S.M."/>
            <person name="Mascher T."/>
            <person name="Medema M.H."/>
            <person name="Devos D.P."/>
            <person name="Kaster A.-K."/>
            <person name="Ovreas L."/>
            <person name="Rohde M."/>
            <person name="Galperin M.Y."/>
            <person name="Jogler C."/>
        </authorList>
    </citation>
    <scope>NUCLEOTIDE SEQUENCE [LARGE SCALE GENOMIC DNA]</scope>
    <source>
        <strain evidence="2 3">Pla110</strain>
    </source>
</reference>
<evidence type="ECO:0000313" key="2">
    <source>
        <dbReference type="EMBL" id="QDU80874.1"/>
    </source>
</evidence>
<protein>
    <submittedName>
        <fullName evidence="2">Sulfotransferase domain protein</fullName>
    </submittedName>
</protein>
<dbReference type="PANTHER" id="PTHR10605:SF56">
    <property type="entry name" value="BIFUNCTIONAL HEPARAN SULFATE N-DEACETYLASE_N-SULFOTRANSFERASE"/>
    <property type="match status" value="1"/>
</dbReference>
<sequence length="300" mass="34461">MTQPNFLIIGAARSGTTALVRYLEQHPEIFITEPKEPHFWAFAGQTVNFQGPGDEEEINKEVVSDPDLYEQLYTGANGAKALGDGSVSTMYYPEHAIPTIQKYAPDAQLIALLRNPIDRAFSSFLYTHARVHEPVKDFDKALDLEEKRIADNWHHMWHYTRVGFYSEQLQKFIDAFGRERVHILLADDLRSDSEKVLSDVCGILGVNPNFDFQDLKEVNSSGVPKSRALARMINVVRSNAVLRSIAVNMTPLKLRNRVRYGNLSHPKLQPEQRERLRDVYRDEIQKLSEMLDRDLSHWLK</sequence>